<evidence type="ECO:0000256" key="15">
    <source>
        <dbReference type="ARBA" id="ARBA00023136"/>
    </source>
</evidence>
<feature type="domain" description="Protein kinase" evidence="19">
    <location>
        <begin position="268"/>
        <end position="523"/>
    </location>
</feature>
<comment type="catalytic activity">
    <reaction evidence="17">
        <text>L-threonyl-[protein] + ATP = O-phospho-L-threonyl-[protein] + ADP + H(+)</text>
        <dbReference type="Rhea" id="RHEA:46608"/>
        <dbReference type="Rhea" id="RHEA-COMP:11060"/>
        <dbReference type="Rhea" id="RHEA-COMP:11605"/>
        <dbReference type="ChEBI" id="CHEBI:15378"/>
        <dbReference type="ChEBI" id="CHEBI:30013"/>
        <dbReference type="ChEBI" id="CHEBI:30616"/>
        <dbReference type="ChEBI" id="CHEBI:61977"/>
        <dbReference type="ChEBI" id="CHEBI:456216"/>
        <dbReference type="EC" id="2.7.11.1"/>
    </reaction>
</comment>
<dbReference type="GO" id="GO:0004674">
    <property type="term" value="F:protein serine/threonine kinase activity"/>
    <property type="evidence" value="ECO:0007669"/>
    <property type="project" value="UniProtKB-KW"/>
</dbReference>
<evidence type="ECO:0000256" key="18">
    <source>
        <dbReference type="ARBA" id="ARBA00048679"/>
    </source>
</evidence>
<comment type="catalytic activity">
    <reaction evidence="18">
        <text>L-seryl-[protein] + ATP = O-phospho-L-seryl-[protein] + ADP + H(+)</text>
        <dbReference type="Rhea" id="RHEA:17989"/>
        <dbReference type="Rhea" id="RHEA-COMP:9863"/>
        <dbReference type="Rhea" id="RHEA-COMP:11604"/>
        <dbReference type="ChEBI" id="CHEBI:15378"/>
        <dbReference type="ChEBI" id="CHEBI:29999"/>
        <dbReference type="ChEBI" id="CHEBI:30616"/>
        <dbReference type="ChEBI" id="CHEBI:83421"/>
        <dbReference type="ChEBI" id="CHEBI:456216"/>
        <dbReference type="EC" id="2.7.11.1"/>
    </reaction>
</comment>
<dbReference type="InterPro" id="IPR038357">
    <property type="entry name" value="KEN_sf"/>
</dbReference>
<dbReference type="GO" id="GO:0080090">
    <property type="term" value="P:regulation of primary metabolic process"/>
    <property type="evidence" value="ECO:0007669"/>
    <property type="project" value="UniProtKB-ARBA"/>
</dbReference>
<dbReference type="GO" id="GO:0010468">
    <property type="term" value="P:regulation of gene expression"/>
    <property type="evidence" value="ECO:0007669"/>
    <property type="project" value="UniProtKB-ARBA"/>
</dbReference>
<dbReference type="STRING" id="29170.A0A368GV33"/>
<dbReference type="FunFam" id="3.30.200.20:FF:000077">
    <property type="entry name" value="Putative Serine/threonine-protein kinase/endoribonuclease IRE1"/>
    <property type="match status" value="1"/>
</dbReference>
<dbReference type="Pfam" id="PF00069">
    <property type="entry name" value="Pkinase"/>
    <property type="match status" value="1"/>
</dbReference>
<keyword evidence="16" id="KW-0511">Multifunctional enzyme</keyword>
<feature type="domain" description="KEN" evidence="20">
    <location>
        <begin position="526"/>
        <end position="654"/>
    </location>
</feature>
<dbReference type="EMBL" id="JOJR01000071">
    <property type="protein sequence ID" value="RCN46855.1"/>
    <property type="molecule type" value="Genomic_DNA"/>
</dbReference>
<dbReference type="SUPFAM" id="SSF56112">
    <property type="entry name" value="Protein kinase-like (PK-like)"/>
    <property type="match status" value="1"/>
</dbReference>
<name>A0A368GV33_ANCCA</name>
<dbReference type="Proteomes" id="UP000252519">
    <property type="component" value="Unassembled WGS sequence"/>
</dbReference>
<comment type="caution">
    <text evidence="21">The sequence shown here is derived from an EMBL/GenBank/DDBJ whole genome shotgun (WGS) entry which is preliminary data.</text>
</comment>
<dbReference type="GO" id="GO:1990604">
    <property type="term" value="C:IRE1-TRAF2-ASK1 complex"/>
    <property type="evidence" value="ECO:0007669"/>
    <property type="project" value="TreeGrafter"/>
</dbReference>
<evidence type="ECO:0000256" key="12">
    <source>
        <dbReference type="ARBA" id="ARBA00022824"/>
    </source>
</evidence>
<protein>
    <recommendedName>
        <fullName evidence="3">non-specific serine/threonine protein kinase</fullName>
        <ecNumber evidence="3">2.7.11.1</ecNumber>
    </recommendedName>
</protein>
<evidence type="ECO:0000256" key="3">
    <source>
        <dbReference type="ARBA" id="ARBA00012513"/>
    </source>
</evidence>
<dbReference type="InterPro" id="IPR008271">
    <property type="entry name" value="Ser/Thr_kinase_AS"/>
</dbReference>
<evidence type="ECO:0000256" key="11">
    <source>
        <dbReference type="ARBA" id="ARBA00022801"/>
    </source>
</evidence>
<dbReference type="InterPro" id="IPR000719">
    <property type="entry name" value="Prot_kinase_dom"/>
</dbReference>
<organism evidence="21 22">
    <name type="scientific">Ancylostoma caninum</name>
    <name type="common">Dog hookworm</name>
    <dbReference type="NCBI Taxonomy" id="29170"/>
    <lineage>
        <taxon>Eukaryota</taxon>
        <taxon>Metazoa</taxon>
        <taxon>Ecdysozoa</taxon>
        <taxon>Nematoda</taxon>
        <taxon>Chromadorea</taxon>
        <taxon>Rhabditida</taxon>
        <taxon>Rhabditina</taxon>
        <taxon>Rhabditomorpha</taxon>
        <taxon>Strongyloidea</taxon>
        <taxon>Ancylostomatidae</taxon>
        <taxon>Ancylostomatinae</taxon>
        <taxon>Ancylostoma</taxon>
    </lineage>
</organism>
<evidence type="ECO:0000256" key="5">
    <source>
        <dbReference type="ARBA" id="ARBA00022553"/>
    </source>
</evidence>
<dbReference type="InterPro" id="IPR011009">
    <property type="entry name" value="Kinase-like_dom_sf"/>
</dbReference>
<dbReference type="OrthoDB" id="63989at2759"/>
<comment type="subcellular location">
    <subcellularLocation>
        <location evidence="2">Endoplasmic reticulum membrane</location>
        <topology evidence="2">Single-pass type I membrane protein</topology>
    </subcellularLocation>
</comment>
<gene>
    <name evidence="21" type="ORF">ANCCAN_07034</name>
</gene>
<keyword evidence="12" id="KW-0256">Endoplasmic reticulum</keyword>
<keyword evidence="4" id="KW-0723">Serine/threonine-protein kinase</keyword>
<dbReference type="Gene3D" id="1.10.510.10">
    <property type="entry name" value="Transferase(Phosphotransferase) domain 1"/>
    <property type="match status" value="1"/>
</dbReference>
<keyword evidence="9" id="KW-0547">Nucleotide-binding</keyword>
<evidence type="ECO:0000259" key="19">
    <source>
        <dbReference type="PROSITE" id="PS50011"/>
    </source>
</evidence>
<dbReference type="PANTHER" id="PTHR13954">
    <property type="entry name" value="IRE1-RELATED"/>
    <property type="match status" value="1"/>
</dbReference>
<evidence type="ECO:0000256" key="10">
    <source>
        <dbReference type="ARBA" id="ARBA00022777"/>
    </source>
</evidence>
<dbReference type="GO" id="GO:0036498">
    <property type="term" value="P:IRE1-mediated unfolded protein response"/>
    <property type="evidence" value="ECO:0007669"/>
    <property type="project" value="TreeGrafter"/>
</dbReference>
<keyword evidence="11" id="KW-0378">Hydrolase</keyword>
<proteinExistence type="predicted"/>
<dbReference type="GO" id="GO:0004521">
    <property type="term" value="F:RNA endonuclease activity"/>
    <property type="evidence" value="ECO:0007669"/>
    <property type="project" value="InterPro"/>
</dbReference>
<keyword evidence="8" id="KW-0732">Signal</keyword>
<evidence type="ECO:0000256" key="16">
    <source>
        <dbReference type="ARBA" id="ARBA00023268"/>
    </source>
</evidence>
<reference evidence="21 22" key="1">
    <citation type="submission" date="2014-10" db="EMBL/GenBank/DDBJ databases">
        <title>Draft genome of the hookworm Ancylostoma caninum.</title>
        <authorList>
            <person name="Mitreva M."/>
        </authorList>
    </citation>
    <scope>NUCLEOTIDE SEQUENCE [LARGE SCALE GENOMIC DNA]</scope>
    <source>
        <strain evidence="21 22">Baltimore</strain>
    </source>
</reference>
<dbReference type="PROSITE" id="PS51392">
    <property type="entry name" value="KEN"/>
    <property type="match status" value="1"/>
</dbReference>
<evidence type="ECO:0000256" key="8">
    <source>
        <dbReference type="ARBA" id="ARBA00022729"/>
    </source>
</evidence>
<dbReference type="InterPro" id="IPR010513">
    <property type="entry name" value="KEN_dom"/>
</dbReference>
<dbReference type="SMART" id="SM00220">
    <property type="entry name" value="S_TKc"/>
    <property type="match status" value="1"/>
</dbReference>
<dbReference type="PANTHER" id="PTHR13954:SF6">
    <property type="entry name" value="NON-SPECIFIC SERINE_THREONINE PROTEIN KINASE"/>
    <property type="match status" value="1"/>
</dbReference>
<dbReference type="Pfam" id="PF06479">
    <property type="entry name" value="Ribonuc_2-5A"/>
    <property type="match status" value="1"/>
</dbReference>
<keyword evidence="10 21" id="KW-0418">Kinase</keyword>
<dbReference type="AlphaFoldDB" id="A0A368GV33"/>
<comment type="cofactor">
    <cofactor evidence="1">
        <name>Mg(2+)</name>
        <dbReference type="ChEBI" id="CHEBI:18420"/>
    </cofactor>
</comment>
<dbReference type="PROSITE" id="PS50011">
    <property type="entry name" value="PROTEIN_KINASE_DOM"/>
    <property type="match status" value="1"/>
</dbReference>
<dbReference type="GO" id="GO:0005524">
    <property type="term" value="F:ATP binding"/>
    <property type="evidence" value="ECO:0007669"/>
    <property type="project" value="UniProtKB-KW"/>
</dbReference>
<evidence type="ECO:0000256" key="6">
    <source>
        <dbReference type="ARBA" id="ARBA00022679"/>
    </source>
</evidence>
<dbReference type="GO" id="GO:0051082">
    <property type="term" value="F:unfolded protein binding"/>
    <property type="evidence" value="ECO:0007669"/>
    <property type="project" value="TreeGrafter"/>
</dbReference>
<dbReference type="CDD" id="cd10422">
    <property type="entry name" value="RNase_Ire1"/>
    <property type="match status" value="1"/>
</dbReference>
<keyword evidence="15" id="KW-0472">Membrane</keyword>
<keyword evidence="13" id="KW-0067">ATP-binding</keyword>
<dbReference type="Gene3D" id="1.20.1440.180">
    <property type="entry name" value="KEN domain"/>
    <property type="match status" value="1"/>
</dbReference>
<evidence type="ECO:0000256" key="14">
    <source>
        <dbReference type="ARBA" id="ARBA00022989"/>
    </source>
</evidence>
<evidence type="ECO:0000256" key="7">
    <source>
        <dbReference type="ARBA" id="ARBA00022692"/>
    </source>
</evidence>
<evidence type="ECO:0000256" key="2">
    <source>
        <dbReference type="ARBA" id="ARBA00004115"/>
    </source>
</evidence>
<dbReference type="FunFam" id="1.20.1440.180:FF:000001">
    <property type="entry name" value="Serine/threonine-protein kinase/endoribonuclease IRE1"/>
    <property type="match status" value="1"/>
</dbReference>
<evidence type="ECO:0000259" key="20">
    <source>
        <dbReference type="PROSITE" id="PS51392"/>
    </source>
</evidence>
<keyword evidence="6" id="KW-0808">Transferase</keyword>
<keyword evidence="22" id="KW-1185">Reference proteome</keyword>
<evidence type="ECO:0000256" key="9">
    <source>
        <dbReference type="ARBA" id="ARBA00022741"/>
    </source>
</evidence>
<accession>A0A368GV33</accession>
<keyword evidence="14" id="KW-1133">Transmembrane helix</keyword>
<sequence length="699" mass="78255">MLVGYQQKKICECRHLTAPGIGFVPQESALTPGGKNDVLADLGVSPKTTSPQHSLFATLYVGESPFGLYAMDVLVDKHTITYAPKYLGPPLLEGPSPIALSDEEKSKFVPSSRPVISIDIPAITHKTTDGEFLLLGYHEKPAVDLGAILPIRFTNSPAFPPIVYKPDVDNVKQITTTSTQTFETSLAGMLLEIYLRHPTAFATAVFTLLTLAITVVWMCGKQSGVALVAAGEARSAQTSKQSNSGVNWVFTRNEEVPEGWMKVGKLQYNPSEVLGRGCEGTVVYRGKFDGRDVAVKRVVSEFVRLVDREADLLRESDTHPNVIRYFCMESDSQFRYLALELCVASLNDYVHEQAVREKVFITSTELLRQATEGLAHLHIMHIVHRDMKPQNVLLSTAGTRGVRAVISDFGLCKRVQPGRHSLSKRSGLAGTDGWIAPEALVSESTSFPVDVFSLGCIFYYVLSNGDHPFGDSLHRQTNIINGEYMLRGIKQDIPVAVSLIESMIQRVPNVRPSLACVLAHPFFWEPDRRLQFFGDVSDRIEKEDDTSPVVRRLERNARAVVGGNWRNNICDPLAADLRKFRTYKGHSVRDLLRAMRNKKHHYRELPEEVRSSLGHIPDQFVLYFTSRFPLLLLHTYEAMEWCADEGVFRAYYPDEIRLRMKDEIANEELKRKVDAQNIQSTEWVRGQPAKGKAPTKVAV</sequence>
<keyword evidence="7" id="KW-0812">Transmembrane</keyword>
<dbReference type="SMART" id="SM00580">
    <property type="entry name" value="PUG"/>
    <property type="match status" value="1"/>
</dbReference>
<evidence type="ECO:0000313" key="22">
    <source>
        <dbReference type="Proteomes" id="UP000252519"/>
    </source>
</evidence>
<evidence type="ECO:0000256" key="4">
    <source>
        <dbReference type="ARBA" id="ARBA00022527"/>
    </source>
</evidence>
<dbReference type="GO" id="GO:0070059">
    <property type="term" value="P:intrinsic apoptotic signaling pathway in response to endoplasmic reticulum stress"/>
    <property type="evidence" value="ECO:0007669"/>
    <property type="project" value="TreeGrafter"/>
</dbReference>
<dbReference type="Gene3D" id="3.30.200.20">
    <property type="entry name" value="Phosphorylase Kinase, domain 1"/>
    <property type="match status" value="1"/>
</dbReference>
<dbReference type="GO" id="GO:0016787">
    <property type="term" value="F:hydrolase activity"/>
    <property type="evidence" value="ECO:0007669"/>
    <property type="project" value="UniProtKB-KW"/>
</dbReference>
<keyword evidence="5" id="KW-0597">Phosphoprotein</keyword>
<dbReference type="EC" id="2.7.11.1" evidence="3"/>
<evidence type="ECO:0000256" key="13">
    <source>
        <dbReference type="ARBA" id="ARBA00022840"/>
    </source>
</evidence>
<evidence type="ECO:0000256" key="1">
    <source>
        <dbReference type="ARBA" id="ARBA00001946"/>
    </source>
</evidence>
<evidence type="ECO:0000313" key="21">
    <source>
        <dbReference type="EMBL" id="RCN46855.1"/>
    </source>
</evidence>
<dbReference type="InterPro" id="IPR045133">
    <property type="entry name" value="IRE1/2-like"/>
</dbReference>
<dbReference type="PROSITE" id="PS00108">
    <property type="entry name" value="PROTEIN_KINASE_ST"/>
    <property type="match status" value="1"/>
</dbReference>
<evidence type="ECO:0000256" key="17">
    <source>
        <dbReference type="ARBA" id="ARBA00047899"/>
    </source>
</evidence>
<dbReference type="GO" id="GO:0006397">
    <property type="term" value="P:mRNA processing"/>
    <property type="evidence" value="ECO:0007669"/>
    <property type="project" value="InterPro"/>
</dbReference>